<evidence type="ECO:0000313" key="2">
    <source>
        <dbReference type="EMBL" id="KAL2856020.1"/>
    </source>
</evidence>
<gene>
    <name evidence="2" type="ORF">BJY01DRAFT_231437</name>
</gene>
<dbReference type="Proteomes" id="UP001610446">
    <property type="component" value="Unassembled WGS sequence"/>
</dbReference>
<evidence type="ECO:0008006" key="4">
    <source>
        <dbReference type="Google" id="ProtNLM"/>
    </source>
</evidence>
<dbReference type="CDD" id="cd02440">
    <property type="entry name" value="AdoMet_MTases"/>
    <property type="match status" value="1"/>
</dbReference>
<protein>
    <recommendedName>
        <fullName evidence="4">Methyltransferase domain-containing protein</fullName>
    </recommendedName>
</protein>
<reference evidence="2 3" key="1">
    <citation type="submission" date="2024-07" db="EMBL/GenBank/DDBJ databases">
        <title>Section-level genome sequencing and comparative genomics of Aspergillus sections Usti and Cavernicolus.</title>
        <authorList>
            <consortium name="Lawrence Berkeley National Laboratory"/>
            <person name="Nybo J.L."/>
            <person name="Vesth T.C."/>
            <person name="Theobald S."/>
            <person name="Frisvad J.C."/>
            <person name="Larsen T.O."/>
            <person name="Kjaerboelling I."/>
            <person name="Rothschild-Mancinelli K."/>
            <person name="Lyhne E.K."/>
            <person name="Kogle M.E."/>
            <person name="Barry K."/>
            <person name="Clum A."/>
            <person name="Na H."/>
            <person name="Ledsgaard L."/>
            <person name="Lin J."/>
            <person name="Lipzen A."/>
            <person name="Kuo A."/>
            <person name="Riley R."/>
            <person name="Mondo S."/>
            <person name="Labutti K."/>
            <person name="Haridas S."/>
            <person name="Pangalinan J."/>
            <person name="Salamov A.A."/>
            <person name="Simmons B.A."/>
            <person name="Magnuson J.K."/>
            <person name="Chen J."/>
            <person name="Drula E."/>
            <person name="Henrissat B."/>
            <person name="Wiebenga A."/>
            <person name="Lubbers R.J."/>
            <person name="Gomes A.C."/>
            <person name="Makela M.R."/>
            <person name="Stajich J."/>
            <person name="Grigoriev I.V."/>
            <person name="Mortensen U.H."/>
            <person name="De Vries R.P."/>
            <person name="Baker S.E."/>
            <person name="Andersen M.R."/>
        </authorList>
    </citation>
    <scope>NUCLEOTIDE SEQUENCE [LARGE SCALE GENOMIC DNA]</scope>
    <source>
        <strain evidence="2 3">CBS 123904</strain>
    </source>
</reference>
<proteinExistence type="predicted"/>
<evidence type="ECO:0000256" key="1">
    <source>
        <dbReference type="SAM" id="MobiDB-lite"/>
    </source>
</evidence>
<feature type="compositionally biased region" description="Basic and acidic residues" evidence="1">
    <location>
        <begin position="11"/>
        <end position="20"/>
    </location>
</feature>
<dbReference type="EMBL" id="JBFXLU010000008">
    <property type="protein sequence ID" value="KAL2856020.1"/>
    <property type="molecule type" value="Genomic_DNA"/>
</dbReference>
<accession>A0ABR4KUT0</accession>
<feature type="compositionally biased region" description="Polar residues" evidence="1">
    <location>
        <begin position="1"/>
        <end position="10"/>
    </location>
</feature>
<organism evidence="2 3">
    <name type="scientific">Aspergillus pseudoustus</name>
    <dbReference type="NCBI Taxonomy" id="1810923"/>
    <lineage>
        <taxon>Eukaryota</taxon>
        <taxon>Fungi</taxon>
        <taxon>Dikarya</taxon>
        <taxon>Ascomycota</taxon>
        <taxon>Pezizomycotina</taxon>
        <taxon>Eurotiomycetes</taxon>
        <taxon>Eurotiomycetidae</taxon>
        <taxon>Eurotiales</taxon>
        <taxon>Aspergillaceae</taxon>
        <taxon>Aspergillus</taxon>
        <taxon>Aspergillus subgen. Nidulantes</taxon>
    </lineage>
</organism>
<dbReference type="InterPro" id="IPR029063">
    <property type="entry name" value="SAM-dependent_MTases_sf"/>
</dbReference>
<dbReference type="Pfam" id="PF13489">
    <property type="entry name" value="Methyltransf_23"/>
    <property type="match status" value="1"/>
</dbReference>
<dbReference type="SUPFAM" id="SSF53335">
    <property type="entry name" value="S-adenosyl-L-methionine-dependent methyltransferases"/>
    <property type="match status" value="1"/>
</dbReference>
<dbReference type="PANTHER" id="PTHR43591">
    <property type="entry name" value="METHYLTRANSFERASE"/>
    <property type="match status" value="1"/>
</dbReference>
<comment type="caution">
    <text evidence="2">The sequence shown here is derived from an EMBL/GenBank/DDBJ whole genome shotgun (WGS) entry which is preliminary data.</text>
</comment>
<feature type="region of interest" description="Disordered" evidence="1">
    <location>
        <begin position="1"/>
        <end position="28"/>
    </location>
</feature>
<dbReference type="Gene3D" id="3.40.50.150">
    <property type="entry name" value="Vaccinia Virus protein VP39"/>
    <property type="match status" value="1"/>
</dbReference>
<dbReference type="PANTHER" id="PTHR43591:SF10">
    <property type="entry name" value="ABC TRANSMEMBRANE TYPE-1 DOMAIN-CONTAINING PROTEIN-RELATED"/>
    <property type="match status" value="1"/>
</dbReference>
<name>A0ABR4KUT0_9EURO</name>
<keyword evidence="3" id="KW-1185">Reference proteome</keyword>
<sequence>MPRSTRTTGGRHSEQNREYDTQSLTESVTQYPIENGRTYHKYHEGSYVYPNDEREMDRLDMQHHMCKLLTGGRLFLSPLRNPGNIVDIGTGSGIWPIELASIFPQAQITGTDLSPCQPDEVPENVHFIVDDCTEEDWLWSRNSLDYIHSGHMSGALPSYKDLLRKMFDHLKPGGWAECQEFDTMVKCDDGTMPPLTDELGAYPLQDWCDLQIRAGQSTDPPRQFRVAHRIARGMRDVGFVDVQEYIFKAPVNPWSSDPHLHTIGKWNEGNILEALSGWSWKPLTTLSWSKPEIEVFLVQVRQSVQDRRVHAYFNFHMKCAYRHAIRPTSTATTNHVWISDELLASTFQRFTSGQRRHESRVPGPLEARRRLAKRRNTALASVAGSGILDDAACLFGRNGREHMKWTSAYQFSSPNALAPQEDLYDQDVGAYESQNPVYNPLNVPNASGEVPDMSSVEEQLRQCQTVSELRYAARELDLDLRRQPEYSRLMFDHLLSRFVLHQTAVHELLLFLDDRNLNIPGAGNYLGVVEHHVSIGVVWNKKDPLFLAVIRGLELGLVPATEIRHIVERLSNIDTSQQEIRSSRRKLYRSMWDAIGRCGIYGHQDLDPAILDSWLGAILESGTHSDYRLARAILLGAGDAVSNPSSWLQRFISRWLVLTVETHDGGDFVAKFLAPFSVDLVAQTLISVTKDLVATGKPHLLLIWMDWLPKVENVSDIVSSHVWADVRVNHSSTSYLAPMSPRHQILQRLWVLHTICMNHSKLRAGRHPTIKTLYRLFDMARRDRFDDLWSVFIKGVHDLKLPWKDLRSSVYYMRGCETREVSLSKASTRSLRRFEATPLSSAEIFEKLNAAGAAHHAFFHTMEKMICRIDITSPAFLRYALLIIQSGDTYKIWTVIRILRSHRPLKVAISRSWHRLDPADMALIRYYPRPRSSFDPDPHDCLKVIHALATAFATCEKLRPRRSFRLVFWLYVYCRQHGAPVRPKLVRALYHSGIVRYRRQGWRVATGQYNFIWDLVQRVESPEMVNGMLEHKGS</sequence>
<evidence type="ECO:0000313" key="3">
    <source>
        <dbReference type="Proteomes" id="UP001610446"/>
    </source>
</evidence>